<dbReference type="AlphaFoldDB" id="A0AAV2MFU0"/>
<name>A0AAV2MFU0_KNICA</name>
<protein>
    <submittedName>
        <fullName evidence="2">Uncharacterized protein</fullName>
    </submittedName>
</protein>
<gene>
    <name evidence="2" type="ORF">KC01_LOCUS38584</name>
</gene>
<evidence type="ECO:0000313" key="2">
    <source>
        <dbReference type="EMBL" id="CAL1612240.1"/>
    </source>
</evidence>
<organism evidence="2 3">
    <name type="scientific">Knipowitschia caucasica</name>
    <name type="common">Caucasian dwarf goby</name>
    <name type="synonym">Pomatoschistus caucasicus</name>
    <dbReference type="NCBI Taxonomy" id="637954"/>
    <lineage>
        <taxon>Eukaryota</taxon>
        <taxon>Metazoa</taxon>
        <taxon>Chordata</taxon>
        <taxon>Craniata</taxon>
        <taxon>Vertebrata</taxon>
        <taxon>Euteleostomi</taxon>
        <taxon>Actinopterygii</taxon>
        <taxon>Neopterygii</taxon>
        <taxon>Teleostei</taxon>
        <taxon>Neoteleostei</taxon>
        <taxon>Acanthomorphata</taxon>
        <taxon>Gobiaria</taxon>
        <taxon>Gobiiformes</taxon>
        <taxon>Gobioidei</taxon>
        <taxon>Gobiidae</taxon>
        <taxon>Gobiinae</taxon>
        <taxon>Knipowitschia</taxon>
    </lineage>
</organism>
<accession>A0AAV2MFU0</accession>
<evidence type="ECO:0000313" key="3">
    <source>
        <dbReference type="Proteomes" id="UP001497482"/>
    </source>
</evidence>
<feature type="region of interest" description="Disordered" evidence="1">
    <location>
        <begin position="31"/>
        <end position="63"/>
    </location>
</feature>
<evidence type="ECO:0000256" key="1">
    <source>
        <dbReference type="SAM" id="MobiDB-lite"/>
    </source>
</evidence>
<proteinExistence type="predicted"/>
<reference evidence="2 3" key="1">
    <citation type="submission" date="2024-04" db="EMBL/GenBank/DDBJ databases">
        <authorList>
            <person name="Waldvogel A.-M."/>
            <person name="Schoenle A."/>
        </authorList>
    </citation>
    <scope>NUCLEOTIDE SEQUENCE [LARGE SCALE GENOMIC DNA]</scope>
</reference>
<keyword evidence="3" id="KW-1185">Reference proteome</keyword>
<feature type="compositionally biased region" description="Basic and acidic residues" evidence="1">
    <location>
        <begin position="40"/>
        <end position="49"/>
    </location>
</feature>
<dbReference type="EMBL" id="OZ035829">
    <property type="protein sequence ID" value="CAL1612240.1"/>
    <property type="molecule type" value="Genomic_DNA"/>
</dbReference>
<sequence>MFCNGGTVALTELQDVMTELQRPRVDMCGAAHKNSRGRQHGSEAEERSMRPKLRRSRSMSIPPEFCAEIEAQKRKDSVWTSASEHTEAVS</sequence>
<dbReference type="Proteomes" id="UP001497482">
    <property type="component" value="Chromosome 7"/>
</dbReference>